<dbReference type="EMBL" id="VSRR010005303">
    <property type="protein sequence ID" value="MPC42081.1"/>
    <property type="molecule type" value="Genomic_DNA"/>
</dbReference>
<accession>A0A5B7F4Z1</accession>
<name>A0A5B7F4Z1_PORTR</name>
<protein>
    <submittedName>
        <fullName evidence="1">Uncharacterized protein</fullName>
    </submittedName>
</protein>
<keyword evidence="2" id="KW-1185">Reference proteome</keyword>
<dbReference type="OrthoDB" id="346839at2759"/>
<evidence type="ECO:0000313" key="1">
    <source>
        <dbReference type="EMBL" id="MPC42081.1"/>
    </source>
</evidence>
<gene>
    <name evidence="1" type="ORF">E2C01_035696</name>
</gene>
<comment type="caution">
    <text evidence="1">The sequence shown here is derived from an EMBL/GenBank/DDBJ whole genome shotgun (WGS) entry which is preliminary data.</text>
</comment>
<dbReference type="AlphaFoldDB" id="A0A5B7F4Z1"/>
<reference evidence="1 2" key="1">
    <citation type="submission" date="2019-05" db="EMBL/GenBank/DDBJ databases">
        <title>Another draft genome of Portunus trituberculatus and its Hox gene families provides insights of decapod evolution.</title>
        <authorList>
            <person name="Jeong J.-H."/>
            <person name="Song I."/>
            <person name="Kim S."/>
            <person name="Choi T."/>
            <person name="Kim D."/>
            <person name="Ryu S."/>
            <person name="Kim W."/>
        </authorList>
    </citation>
    <scope>NUCLEOTIDE SEQUENCE [LARGE SCALE GENOMIC DNA]</scope>
    <source>
        <tissue evidence="1">Muscle</tissue>
    </source>
</reference>
<dbReference type="Proteomes" id="UP000324222">
    <property type="component" value="Unassembled WGS sequence"/>
</dbReference>
<proteinExistence type="predicted"/>
<sequence>MADVSLDDIIQQRKFRFGKPQGMRVNDGGGKSWMPTKGRLIKSTYLDHNSAPQSFGDVRNKIIQNKRLRMRDARDRLAELAKQGDARERINKMRRKTVPLKKVSSHFVTYS</sequence>
<organism evidence="1 2">
    <name type="scientific">Portunus trituberculatus</name>
    <name type="common">Swimming crab</name>
    <name type="synonym">Neptunus trituberculatus</name>
    <dbReference type="NCBI Taxonomy" id="210409"/>
    <lineage>
        <taxon>Eukaryota</taxon>
        <taxon>Metazoa</taxon>
        <taxon>Ecdysozoa</taxon>
        <taxon>Arthropoda</taxon>
        <taxon>Crustacea</taxon>
        <taxon>Multicrustacea</taxon>
        <taxon>Malacostraca</taxon>
        <taxon>Eumalacostraca</taxon>
        <taxon>Eucarida</taxon>
        <taxon>Decapoda</taxon>
        <taxon>Pleocyemata</taxon>
        <taxon>Brachyura</taxon>
        <taxon>Eubrachyura</taxon>
        <taxon>Portunoidea</taxon>
        <taxon>Portunidae</taxon>
        <taxon>Portuninae</taxon>
        <taxon>Portunus</taxon>
    </lineage>
</organism>
<evidence type="ECO:0000313" key="2">
    <source>
        <dbReference type="Proteomes" id="UP000324222"/>
    </source>
</evidence>